<dbReference type="PANTHER" id="PTHR22901:SF0">
    <property type="entry name" value="SIALATE O-ACETYLESTERASE"/>
    <property type="match status" value="1"/>
</dbReference>
<dbReference type="InterPro" id="IPR013783">
    <property type="entry name" value="Ig-like_fold"/>
</dbReference>
<dbReference type="EMBL" id="ARXS01000037">
    <property type="protein sequence ID" value="MCU5784714.1"/>
    <property type="molecule type" value="Genomic_DNA"/>
</dbReference>
<feature type="domain" description="Bacterial Ig" evidence="3">
    <location>
        <begin position="1280"/>
        <end position="1359"/>
    </location>
</feature>
<dbReference type="PROSITE" id="PS00330">
    <property type="entry name" value="HEMOLYSIN_CALCIUM"/>
    <property type="match status" value="2"/>
</dbReference>
<dbReference type="Proteomes" id="UP001064106">
    <property type="component" value="Unassembled WGS sequence"/>
</dbReference>
<feature type="domain" description="Bacterial Ig-like" evidence="4">
    <location>
        <begin position="1200"/>
        <end position="1278"/>
    </location>
</feature>
<sequence>DGNWSVTPDAPLADGTEVSVTASDPAGNTSDPATTIVDENLNDTTPPEAPIIAEAVDDVTPGTDPVLTGGSTNDTMPTLTGTAEAGSTVEVFQDGVSLGTVEADADGNWSFTPSTELAEGDYSFSATATDAANNTSDPSAAFEVSIDTTAPEAPTVEPTDGAILTGTAEAGSTVEVDTNGDGTPDYTVEADADGNWSVAPDTPLAHDTEVSVTATDDAGNTSDPVTTIVDENLSDTTPPAAPVIAEAVDDVAPGTDPVLTGGSTNDTTPTLTGTAEAGSTVAIFQDGTEIGTATTDGSGNWSFTPTTELAEGDHSFTATATDAAGNTSDPSAAFELNVDTTAPATPTVEPTGGTTLTGTAEAGSTVEVDVDGDGTPDYTAEADADGNWSVTPDAPLADGTEVSVTASDPAGNTSGPVTTIVDENLNDTTPPVVTLDAVVTNDSTPELTGTVDDPDASIVVSVGGNDYVATNNGNGTWTLADGDLPALTDGDYTVTVTGSDGAGNEGTATGTVTIDTVAPEVTVEPSDGALLTGTAEAGSTVEVDTNGDGTPDYTVEADADGNWSVAPDAPLAHETEVSVTATDEAGNTSDPVTTIVDENLNDTTPPAAPTIAEAVDDVAPGTDPVLTGGSTNDTTPTLTGTAEAGSTIAILLGGTEIGTATADASGNWSFTPATELAEGDYSFTATATDAAGNTSDPSTAFELNVDTTAPAAPTVEPSEGTELSGTAEPGSTIDVDVDGDGTPDYTVEADADGNWSVTPDAPLADGTEVSVTATDDAGNTSDPVTTIVDENLNDTTPPAAPTIAEAVDDVAPGTDPVLTGGSTNDTTPTLTGTAEAGSTVAIFQDGTEIGTATADGSGNWSFTPATELAEGDYSFTATATDAAGNTSDPGAAFELNVDTTAPATPTVEPSDGTTLTGTAEAGSTVEVDINGDGTPDYTVEADADGNWSVTPDAPLADGTEVSVTATDGAGNTSDPVTTIVDENLNDTTPPAGPTIAEAVDDVAPGTDPLVTGGSTNDTTPTLTGTAEAGSTVEVFQDGVSLGTVEADADGNWSFTPSTELAEGDYSFTATATDPAGNTSDPSTAFEVTVDNTAPEAPTVEPTDGTVLVGTAEAGSTVEVDTDGDGTPDYTVEADADGNWSVTPDAPLADGTDVSVTARDPAGNTSDPVTVSVDATAPEAPAITETQDDVEPGTDPILSGGSTNDTTPTLTGTAEAGSTVEVFQDGVSLGTVEADADGNWSFTPTTELGEGTYSFTATATDAAGNTSDPGAAFEVTVDTTAPEAPVVNPSDGTELSGTAEPGSTVGVDVDGDGTPDYTVEADADGNWSVTPDAPLADGAEITVTASDEAGNTSDPVTAIVDAVAPEAPVITQAEDDVAPGTDPVLTGGSTNDTTPTLTGTAEANSTVEIFQDGASVGTVQADASGNWSFVVPAALADGTYGFTATATDEAGNTSDPSAAFDVTVDTVAPDAPTLSVTDAADGIIDSNEMVDGVQTEVGLPAGTEAGDVITLTFTGDGGAVYTAEHTVTADEVTAGTANVDVSQWLDDGTYTATATITDAAGNVSPDSGAVGFDVAASGPVVNVDGGSLLGLVGVEAIGLLDLNHQMFSAYDPNNNLASVTIEMSSLLSINQILGLLGAGNQTLNWSQALADELGLDIQFSDYNLFPLNLTPTLTITAADGGAIDNLAINEFLASIYLADALLGTDVGLLPSYTITGEDVDGQTATDSVTELAELSLLNAANNPVTDGTSGADTLEGTAGDDRLYGYDGDDVLNGNAGDDWLRGGNGNDTLNGGDGNDTLVYDGLGNDTFDGGAGEDTLLLTGDGISLDFVDSLAADYVDPATINNIEHLSIGGTGANTVSIDLASLIAMTDANNVLFIDGDQDDTVELAGEWQSTGTSTVDGTDYVVYSQEGDPSELWVQSGISVI</sequence>
<feature type="domain" description="Bacterial Ig" evidence="3">
    <location>
        <begin position="150"/>
        <end position="229"/>
    </location>
</feature>
<dbReference type="Pfam" id="PF19077">
    <property type="entry name" value="Big_13"/>
    <property type="match status" value="8"/>
</dbReference>
<dbReference type="SUPFAM" id="SSF51120">
    <property type="entry name" value="beta-Roll"/>
    <property type="match status" value="1"/>
</dbReference>
<evidence type="ECO:0000259" key="4">
    <source>
        <dbReference type="Pfam" id="PF19077"/>
    </source>
</evidence>
<feature type="region of interest" description="Disordered" evidence="2">
    <location>
        <begin position="710"/>
        <end position="764"/>
    </location>
</feature>
<feature type="domain" description="Bacterial Ig" evidence="3">
    <location>
        <begin position="522"/>
        <end position="596"/>
    </location>
</feature>
<proteinExistence type="predicted"/>
<name>A0ABT2R4N2_9GAMM</name>
<accession>A0ABT2R4N2</accession>
<dbReference type="InterPro" id="IPR018511">
    <property type="entry name" value="Hemolysin-typ_Ca-bd_CS"/>
</dbReference>
<feature type="region of interest" description="Disordered" evidence="2">
    <location>
        <begin position="1375"/>
        <end position="1395"/>
    </location>
</feature>
<feature type="compositionally biased region" description="Polar residues" evidence="2">
    <location>
        <begin position="261"/>
        <end position="273"/>
    </location>
</feature>
<feature type="compositionally biased region" description="Low complexity" evidence="2">
    <location>
        <begin position="1174"/>
        <end position="1184"/>
    </location>
</feature>
<feature type="compositionally biased region" description="Acidic residues" evidence="2">
    <location>
        <begin position="368"/>
        <end position="384"/>
    </location>
</feature>
<feature type="compositionally biased region" description="Acidic residues" evidence="2">
    <location>
        <begin position="735"/>
        <end position="751"/>
    </location>
</feature>
<reference evidence="5" key="1">
    <citation type="submission" date="2012-09" db="EMBL/GenBank/DDBJ databases">
        <title>Genome Sequence of alkane-degrading Bacterium Alcanivorax balearicus MACL04.</title>
        <authorList>
            <person name="Lai Q."/>
            <person name="Shao Z."/>
        </authorList>
    </citation>
    <scope>NUCLEOTIDE SEQUENCE</scope>
    <source>
        <strain evidence="5">MACL04</strain>
    </source>
</reference>
<feature type="domain" description="Bacterial Ig-like" evidence="4">
    <location>
        <begin position="439"/>
        <end position="516"/>
    </location>
</feature>
<protein>
    <submittedName>
        <fullName evidence="5">Cable pili-associated 22 kDa adhesin protein</fullName>
    </submittedName>
</protein>
<keyword evidence="1" id="KW-0106">Calcium</keyword>
<feature type="compositionally biased region" description="Polar residues" evidence="2">
    <location>
        <begin position="1199"/>
        <end position="1209"/>
    </location>
</feature>
<feature type="compositionally biased region" description="Polar residues" evidence="2">
    <location>
        <begin position="1386"/>
        <end position="1395"/>
    </location>
</feature>
<feature type="region of interest" description="Disordered" evidence="2">
    <location>
        <begin position="1"/>
        <end position="47"/>
    </location>
</feature>
<dbReference type="NCBIfam" id="NF033510">
    <property type="entry name" value="Ca_tandemer"/>
    <property type="match status" value="15"/>
</dbReference>
<feature type="region of interest" description="Disordered" evidence="2">
    <location>
        <begin position="1133"/>
        <end position="1209"/>
    </location>
</feature>
<feature type="domain" description="Bacterial Ig" evidence="3">
    <location>
        <begin position="901"/>
        <end position="980"/>
    </location>
</feature>
<feature type="domain" description="Bacterial Ig-like" evidence="4">
    <location>
        <begin position="70"/>
        <end position="148"/>
    </location>
</feature>
<dbReference type="Pfam" id="PF00353">
    <property type="entry name" value="HemolysinCabind"/>
    <property type="match status" value="2"/>
</dbReference>
<feature type="domain" description="Bacterial Ig-like" evidence="4">
    <location>
        <begin position="1387"/>
        <end position="1465"/>
    </location>
</feature>
<evidence type="ECO:0000259" key="3">
    <source>
        <dbReference type="Pfam" id="PF17936"/>
    </source>
</evidence>
<keyword evidence="6" id="KW-1185">Reference proteome</keyword>
<dbReference type="InterPro" id="IPR039329">
    <property type="entry name" value="SIAE"/>
</dbReference>
<feature type="domain" description="Bacterial Ig" evidence="3">
    <location>
        <begin position="342"/>
        <end position="421"/>
    </location>
</feature>
<feature type="domain" description="Bacterial Ig" evidence="3">
    <location>
        <begin position="709"/>
        <end position="788"/>
    </location>
</feature>
<feature type="region of interest" description="Disordered" evidence="2">
    <location>
        <begin position="258"/>
        <end position="277"/>
    </location>
</feature>
<dbReference type="InterPro" id="IPR001343">
    <property type="entry name" value="Hemolysn_Ca-bd"/>
</dbReference>
<feature type="compositionally biased region" description="Polar residues" evidence="2">
    <location>
        <begin position="18"/>
        <end position="33"/>
    </location>
</feature>
<evidence type="ECO:0000256" key="1">
    <source>
        <dbReference type="ARBA" id="ARBA00022837"/>
    </source>
</evidence>
<dbReference type="Gene3D" id="2.150.10.10">
    <property type="entry name" value="Serralysin-like metalloprotease, C-terminal"/>
    <property type="match status" value="1"/>
</dbReference>
<dbReference type="InterPro" id="IPR011049">
    <property type="entry name" value="Serralysin-like_metalloprot_C"/>
</dbReference>
<feature type="domain" description="Bacterial Ig-like" evidence="4">
    <location>
        <begin position="1012"/>
        <end position="1091"/>
    </location>
</feature>
<feature type="region of interest" description="Disordered" evidence="2">
    <location>
        <begin position="1281"/>
        <end position="1310"/>
    </location>
</feature>
<dbReference type="InterPro" id="IPR044016">
    <property type="entry name" value="Big_13"/>
</dbReference>
<feature type="domain" description="Bacterial Ig" evidence="3">
    <location>
        <begin position="1093"/>
        <end position="1172"/>
    </location>
</feature>
<gene>
    <name evidence="5" type="ORF">MA04_04014</name>
</gene>
<evidence type="ECO:0000256" key="2">
    <source>
        <dbReference type="SAM" id="MobiDB-lite"/>
    </source>
</evidence>
<dbReference type="Pfam" id="PF17936">
    <property type="entry name" value="Big_6"/>
    <property type="match status" value="7"/>
</dbReference>
<comment type="caution">
    <text evidence="5">The sequence shown here is derived from an EMBL/GenBank/DDBJ whole genome shotgun (WGS) entry which is preliminary data.</text>
</comment>
<evidence type="ECO:0000313" key="6">
    <source>
        <dbReference type="Proteomes" id="UP001064106"/>
    </source>
</evidence>
<dbReference type="Gene3D" id="2.60.40.10">
    <property type="entry name" value="Immunoglobulins"/>
    <property type="match status" value="17"/>
</dbReference>
<feature type="domain" description="Bacterial Ig-like" evidence="4">
    <location>
        <begin position="821"/>
        <end position="899"/>
    </location>
</feature>
<feature type="domain" description="Bacterial Ig-like" evidence="4">
    <location>
        <begin position="262"/>
        <end position="340"/>
    </location>
</feature>
<organism evidence="5 6">
    <name type="scientific">Alloalcanivorax balearicus MACL04</name>
    <dbReference type="NCBI Taxonomy" id="1177182"/>
    <lineage>
        <taxon>Bacteria</taxon>
        <taxon>Pseudomonadati</taxon>
        <taxon>Pseudomonadota</taxon>
        <taxon>Gammaproteobacteria</taxon>
        <taxon>Oceanospirillales</taxon>
        <taxon>Alcanivoracaceae</taxon>
        <taxon>Alloalcanivorax</taxon>
    </lineage>
</organism>
<feature type="region of interest" description="Disordered" evidence="2">
    <location>
        <begin position="342"/>
        <end position="389"/>
    </location>
</feature>
<feature type="region of interest" description="Disordered" evidence="2">
    <location>
        <begin position="901"/>
        <end position="920"/>
    </location>
</feature>
<dbReference type="InterPro" id="IPR041498">
    <property type="entry name" value="Big_6"/>
</dbReference>
<evidence type="ECO:0000313" key="5">
    <source>
        <dbReference type="EMBL" id="MCU5784714.1"/>
    </source>
</evidence>
<dbReference type="PRINTS" id="PR00313">
    <property type="entry name" value="CABNDNGRPT"/>
</dbReference>
<feature type="non-terminal residue" evidence="5">
    <location>
        <position position="1"/>
    </location>
</feature>
<feature type="domain" description="Bacterial Ig-like" evidence="4">
    <location>
        <begin position="629"/>
        <end position="707"/>
    </location>
</feature>
<dbReference type="PANTHER" id="PTHR22901">
    <property type="entry name" value="SIALATE O-ACETYLESTERASE"/>
    <property type="match status" value="1"/>
</dbReference>
<feature type="compositionally biased region" description="Low complexity" evidence="2">
    <location>
        <begin position="342"/>
        <end position="365"/>
    </location>
</feature>